<dbReference type="NCBIfam" id="TIGR01901">
    <property type="entry name" value="adhes_NPXG"/>
    <property type="match status" value="1"/>
</dbReference>
<dbReference type="SUPFAM" id="SSF51126">
    <property type="entry name" value="Pectin lyase-like"/>
    <property type="match status" value="4"/>
</dbReference>
<dbReference type="HOGENOM" id="CLU_001325_0_0_3"/>
<feature type="compositionally biased region" description="Low complexity" evidence="1">
    <location>
        <begin position="611"/>
        <end position="626"/>
    </location>
</feature>
<dbReference type="SMART" id="SM00912">
    <property type="entry name" value="Haemagg_act"/>
    <property type="match status" value="1"/>
</dbReference>
<protein>
    <submittedName>
        <fullName evidence="3">Haemagglutination activity domain protein</fullName>
    </submittedName>
</protein>
<gene>
    <name evidence="3" type="ORF">MC7420_122</name>
</gene>
<reference evidence="3 4" key="1">
    <citation type="submission" date="2008-07" db="EMBL/GenBank/DDBJ databases">
        <authorList>
            <person name="Tandeau de Marsac N."/>
            <person name="Ferriera S."/>
            <person name="Johnson J."/>
            <person name="Kravitz S."/>
            <person name="Beeson K."/>
            <person name="Sutton G."/>
            <person name="Rogers Y.-H."/>
            <person name="Friedman R."/>
            <person name="Frazier M."/>
            <person name="Venter J.C."/>
        </authorList>
    </citation>
    <scope>NUCLEOTIDE SEQUENCE [LARGE SCALE GENOMIC DNA]</scope>
    <source>
        <strain evidence="3 4">PCC 7420</strain>
    </source>
</reference>
<feature type="region of interest" description="Disordered" evidence="1">
    <location>
        <begin position="611"/>
        <end position="632"/>
    </location>
</feature>
<evidence type="ECO:0000313" key="4">
    <source>
        <dbReference type="Proteomes" id="UP000003835"/>
    </source>
</evidence>
<proteinExistence type="predicted"/>
<feature type="region of interest" description="Disordered" evidence="1">
    <location>
        <begin position="872"/>
        <end position="897"/>
    </location>
</feature>
<dbReference type="InterPro" id="IPR011050">
    <property type="entry name" value="Pectin_lyase_fold/virulence"/>
</dbReference>
<evidence type="ECO:0000313" key="3">
    <source>
        <dbReference type="EMBL" id="EDX70833.1"/>
    </source>
</evidence>
<dbReference type="EMBL" id="DS989880">
    <property type="protein sequence ID" value="EDX70833.1"/>
    <property type="molecule type" value="Genomic_DNA"/>
</dbReference>
<dbReference type="InterPro" id="IPR008638">
    <property type="entry name" value="FhaB/CdiA-like_TPS"/>
</dbReference>
<dbReference type="STRING" id="118168.MC7420_122"/>
<name>B4W4N9_9CYAN</name>
<keyword evidence="4" id="KW-1185">Reference proteome</keyword>
<dbReference type="OrthoDB" id="502085at2"/>
<dbReference type="RefSeq" id="WP_006106293.1">
    <property type="nucleotide sequence ID" value="NZ_DS989880.1"/>
</dbReference>
<feature type="domain" description="Filamentous haemagglutinin FhaB/tRNA nuclease CdiA-like TPS" evidence="2">
    <location>
        <begin position="37"/>
        <end position="151"/>
    </location>
</feature>
<dbReference type="Gene3D" id="2.160.20.10">
    <property type="entry name" value="Single-stranded right-handed beta-helix, Pectin lyase-like"/>
    <property type="match status" value="2"/>
</dbReference>
<feature type="compositionally biased region" description="Basic and acidic residues" evidence="1">
    <location>
        <begin position="885"/>
        <end position="897"/>
    </location>
</feature>
<dbReference type="eggNOG" id="COG3210">
    <property type="taxonomic scope" value="Bacteria"/>
</dbReference>
<accession>B4W4N9</accession>
<evidence type="ECO:0000259" key="2">
    <source>
        <dbReference type="SMART" id="SM00912"/>
    </source>
</evidence>
<dbReference type="Proteomes" id="UP000003835">
    <property type="component" value="Unassembled WGS sequence"/>
</dbReference>
<organism evidence="3 4">
    <name type="scientific">Coleofasciculus chthonoplastes PCC 7420</name>
    <dbReference type="NCBI Taxonomy" id="118168"/>
    <lineage>
        <taxon>Bacteria</taxon>
        <taxon>Bacillati</taxon>
        <taxon>Cyanobacteriota</taxon>
        <taxon>Cyanophyceae</taxon>
        <taxon>Coleofasciculales</taxon>
        <taxon>Coleofasciculaceae</taxon>
        <taxon>Coleofasciculus</taxon>
    </lineage>
</organism>
<dbReference type="AlphaFoldDB" id="B4W4N9"/>
<dbReference type="InterPro" id="IPR012334">
    <property type="entry name" value="Pectin_lyas_fold"/>
</dbReference>
<dbReference type="Pfam" id="PF05860">
    <property type="entry name" value="TPS"/>
    <property type="match status" value="1"/>
</dbReference>
<sequence length="936" mass="97921">MGSFIQKKSFILLLLTGNLFVDLLVSSKIAHAQVIPDDTLPQNTVVTKDGNISEIQQGTRVGDNLFHSFEEFSVFEGSTAFFNLEMINQDVQNIISRVTGNTPSKINGTIKVNNAANLFLINPQGIVFGANAQLDVDGSFLASTANSIQFPDGREFSATNFSTPPLLSINVPIGLQFGSNPAPISNQSTAGLQVNSGQTLALVGGELRFPGGHLTASQGRIELGSVGDNSFVQITPTMNGFTLGYEGVDNFQDINLSQQSVVDVSGEGSGFINIQGGQVNLSQASQILANTTGNRDGGDITIQAEQLNLKEGAFVSASTFGDGAAGRLMVNAALVEIIGIRNLQEVLDTLFEEKTITLPELGTGLFSLSFGSGAANSLIINTETLSLQEGGFISTSPFSTGSGGDMMVRASESVELVGSELFADSYGKGDAGQITVQTRQLRASEGGGIFNSTFDAGRGGNVLIQASDSIELMGTTPDGRFKSSIASNAFEDATQATGNVIIETRRLTIQDGAGIGGATLGAAQGGTIKIQASESVELIGTSANGLELSSLNTQSFGKGAAGDIEVYTRRLVLRDGGVISTTTQDAGRAGRVVIRASESVEVSGVSADGKFPSSLRSDASSDSVPSGFIPPPQTEVLGEAGDVTIETGRLIIRDGAEVTVNGEKFAAAGNLRVDADLIWLKNGSRISATTRAGTEGNITLQTQNLLLQNQSQISTNAENANGGNIRIDTGNLVALNNSDISANAQAGAGGRVTVNAFGIFGTQFREALTPESDITATSALGAEFKGIVNINIQAIDPNQGLIRLPENFIEPNNQIVTACDVEQGNSFVVTGRGGLPEDPTQTLRGRTLWQDLRVLALNEEEGDYVETLHVPSGSGASRDVTVESLGDRGESPSERRSPIVEAQGWIINSQGQVELVAHVPDVTPHSSWYKSATCLN</sequence>
<evidence type="ECO:0000256" key="1">
    <source>
        <dbReference type="SAM" id="MobiDB-lite"/>
    </source>
</evidence>